<comment type="caution">
    <text evidence="2">The sequence shown here is derived from an EMBL/GenBank/DDBJ whole genome shotgun (WGS) entry which is preliminary data.</text>
</comment>
<name>A0A557ZZA4_9PSEU</name>
<dbReference type="AlphaFoldDB" id="A0A557ZZA4"/>
<evidence type="ECO:0000256" key="1">
    <source>
        <dbReference type="SAM" id="Phobius"/>
    </source>
</evidence>
<dbReference type="Gene3D" id="2.160.20.80">
    <property type="entry name" value="E3 ubiquitin-protein ligase SopA"/>
    <property type="match status" value="2"/>
</dbReference>
<dbReference type="Proteomes" id="UP000318578">
    <property type="component" value="Unassembled WGS sequence"/>
</dbReference>
<dbReference type="InterPro" id="IPR001646">
    <property type="entry name" value="5peptide_repeat"/>
</dbReference>
<keyword evidence="1" id="KW-0472">Membrane</keyword>
<dbReference type="OrthoDB" id="8440251at2"/>
<sequence>MGDSPRQPARAAMPPLTGRTLLWIAVSIVVLTAAIVTALWWAGTRGLTGDQLVTARFDALKIGLSVGVGSGGLLALYLAWRRQRSTEDTLAHQQEVALDNQADALERRITELYTKAAEQLGSGKAPVRLAGLYALERLAQGTESQRQTIVNLLCAYLRMPDEVGGTQEREVRLTAQRILAHHQRPGFDSEHPAETFWPDVDLDLTGATLVDADFSHCRLRAPRLGGVTFAGPAGFDETTFLGDARFEDVTFTAEARFDNATFTRNAWFDGVVFTGKAGFEKAAFARNALFRGVTFPADAVFRGGGFAKNAWFGKATFTGNADFREATVAKTAQFSGTTFSGDAWFGKASFAGNSDFRGATFTRNAVFREAAFTMTALFCGAAFRQEAGFRGAAFAMDADFSGAVFSGDVRFIEAIFSRDTEFRGAAFDGEAGFRGVTFSRSPRLQRVKFANGIPSEVAQWVSPAEAVPD</sequence>
<dbReference type="EMBL" id="VJZA01000081">
    <property type="protein sequence ID" value="TVT17345.1"/>
    <property type="molecule type" value="Genomic_DNA"/>
</dbReference>
<keyword evidence="1" id="KW-0812">Transmembrane</keyword>
<keyword evidence="3" id="KW-1185">Reference proteome</keyword>
<evidence type="ECO:0000313" key="2">
    <source>
        <dbReference type="EMBL" id="TVT17345.1"/>
    </source>
</evidence>
<evidence type="ECO:0000313" key="3">
    <source>
        <dbReference type="Proteomes" id="UP000318578"/>
    </source>
</evidence>
<proteinExistence type="predicted"/>
<accession>A0A557ZZA4</accession>
<keyword evidence="1" id="KW-1133">Transmembrane helix</keyword>
<organism evidence="2 3">
    <name type="scientific">Amycolatopsis acidiphila</name>
    <dbReference type="NCBI Taxonomy" id="715473"/>
    <lineage>
        <taxon>Bacteria</taxon>
        <taxon>Bacillati</taxon>
        <taxon>Actinomycetota</taxon>
        <taxon>Actinomycetes</taxon>
        <taxon>Pseudonocardiales</taxon>
        <taxon>Pseudonocardiaceae</taxon>
        <taxon>Amycolatopsis</taxon>
    </lineage>
</organism>
<dbReference type="Pfam" id="PF13576">
    <property type="entry name" value="Pentapeptide_3"/>
    <property type="match status" value="2"/>
</dbReference>
<feature type="transmembrane region" description="Helical" evidence="1">
    <location>
        <begin position="21"/>
        <end position="42"/>
    </location>
</feature>
<feature type="transmembrane region" description="Helical" evidence="1">
    <location>
        <begin position="62"/>
        <end position="80"/>
    </location>
</feature>
<dbReference type="RefSeq" id="WP_144643625.1">
    <property type="nucleotide sequence ID" value="NZ_BNAX01000038.1"/>
</dbReference>
<gene>
    <name evidence="2" type="ORF">FNH06_31855</name>
</gene>
<reference evidence="2 3" key="1">
    <citation type="submission" date="2019-07" db="EMBL/GenBank/DDBJ databases">
        <title>New species of Amycolatopsis and Streptomyces.</title>
        <authorList>
            <person name="Duangmal K."/>
            <person name="Teo W.F.A."/>
            <person name="Lipun K."/>
        </authorList>
    </citation>
    <scope>NUCLEOTIDE SEQUENCE [LARGE SCALE GENOMIC DNA]</scope>
    <source>
        <strain evidence="2 3">JCM 30562</strain>
    </source>
</reference>
<protein>
    <submittedName>
        <fullName evidence="2">Pentapeptide repeat-containing protein</fullName>
    </submittedName>
</protein>